<feature type="compositionally biased region" description="Basic and acidic residues" evidence="1">
    <location>
        <begin position="1"/>
        <end position="14"/>
    </location>
</feature>
<dbReference type="GO" id="GO:0003700">
    <property type="term" value="F:DNA-binding transcription factor activity"/>
    <property type="evidence" value="ECO:0007669"/>
    <property type="project" value="InterPro"/>
</dbReference>
<dbReference type="Pfam" id="PF01047">
    <property type="entry name" value="MarR"/>
    <property type="match status" value="1"/>
</dbReference>
<dbReference type="RefSeq" id="WP_369236989.1">
    <property type="nucleotide sequence ID" value="NZ_CP163435.1"/>
</dbReference>
<dbReference type="Gene3D" id="1.10.10.10">
    <property type="entry name" value="Winged helix-like DNA-binding domain superfamily/Winged helix DNA-binding domain"/>
    <property type="match status" value="1"/>
</dbReference>
<dbReference type="PANTHER" id="PTHR33164">
    <property type="entry name" value="TRANSCRIPTIONAL REGULATOR, MARR FAMILY"/>
    <property type="match status" value="1"/>
</dbReference>
<feature type="region of interest" description="Disordered" evidence="1">
    <location>
        <begin position="1"/>
        <end position="29"/>
    </location>
</feature>
<dbReference type="PRINTS" id="PR00598">
    <property type="entry name" value="HTHMARR"/>
</dbReference>
<proteinExistence type="predicted"/>
<dbReference type="EMBL" id="CP163435">
    <property type="protein sequence ID" value="XDQ28696.1"/>
    <property type="molecule type" value="Genomic_DNA"/>
</dbReference>
<dbReference type="AlphaFoldDB" id="A0AB39PDL4"/>
<dbReference type="InterPro" id="IPR039422">
    <property type="entry name" value="MarR/SlyA-like"/>
</dbReference>
<dbReference type="GO" id="GO:0006950">
    <property type="term" value="P:response to stress"/>
    <property type="evidence" value="ECO:0007669"/>
    <property type="project" value="TreeGrafter"/>
</dbReference>
<dbReference type="InterPro" id="IPR036388">
    <property type="entry name" value="WH-like_DNA-bd_sf"/>
</dbReference>
<evidence type="ECO:0000313" key="3">
    <source>
        <dbReference type="EMBL" id="XDQ28696.1"/>
    </source>
</evidence>
<dbReference type="InterPro" id="IPR000835">
    <property type="entry name" value="HTH_MarR-typ"/>
</dbReference>
<organism evidence="3">
    <name type="scientific">Streptomyces sp. R21</name>
    <dbReference type="NCBI Taxonomy" id="3238627"/>
    <lineage>
        <taxon>Bacteria</taxon>
        <taxon>Bacillati</taxon>
        <taxon>Actinomycetota</taxon>
        <taxon>Actinomycetes</taxon>
        <taxon>Kitasatosporales</taxon>
        <taxon>Streptomycetaceae</taxon>
        <taxon>Streptomyces</taxon>
    </lineage>
</organism>
<dbReference type="SMART" id="SM00347">
    <property type="entry name" value="HTH_MARR"/>
    <property type="match status" value="1"/>
</dbReference>
<name>A0AB39PDL4_9ACTN</name>
<sequence length="170" mass="18544">MAVTREDAPSREAGEGDAEPDGASRPPTLLALPSYLAGHVARIGHRALVEALKEHDLRLPHFAVLAGLGDFGPLAQHELADRLDLNRSHLVGYLDEVERQDLVRRVRDPADRRRQRVALTAGGEVRLAELKKVADRSQADCLGALSGAERETLTALLRRVVTVDDAGRRV</sequence>
<reference evidence="3" key="1">
    <citation type="submission" date="2024-07" db="EMBL/GenBank/DDBJ databases">
        <authorList>
            <person name="Yu S.T."/>
        </authorList>
    </citation>
    <scope>NUCLEOTIDE SEQUENCE</scope>
    <source>
        <strain evidence="3">R21</strain>
    </source>
</reference>
<evidence type="ECO:0000256" key="1">
    <source>
        <dbReference type="SAM" id="MobiDB-lite"/>
    </source>
</evidence>
<gene>
    <name evidence="3" type="ORF">AB5J56_30200</name>
</gene>
<evidence type="ECO:0000259" key="2">
    <source>
        <dbReference type="PROSITE" id="PS50995"/>
    </source>
</evidence>
<dbReference type="SUPFAM" id="SSF46785">
    <property type="entry name" value="Winged helix' DNA-binding domain"/>
    <property type="match status" value="1"/>
</dbReference>
<accession>A0AB39PDL4</accession>
<protein>
    <submittedName>
        <fullName evidence="3">MarR family winged helix-turn-helix transcriptional regulator</fullName>
    </submittedName>
</protein>
<dbReference type="PANTHER" id="PTHR33164:SF95">
    <property type="entry name" value="TRANSCRIPTIONAL REGULATOR"/>
    <property type="match status" value="1"/>
</dbReference>
<dbReference type="PROSITE" id="PS50995">
    <property type="entry name" value="HTH_MARR_2"/>
    <property type="match status" value="1"/>
</dbReference>
<dbReference type="InterPro" id="IPR036390">
    <property type="entry name" value="WH_DNA-bd_sf"/>
</dbReference>
<feature type="domain" description="HTH marR-type" evidence="2">
    <location>
        <begin position="33"/>
        <end position="162"/>
    </location>
</feature>